<dbReference type="PROSITE" id="PS51462">
    <property type="entry name" value="NUDIX"/>
    <property type="match status" value="1"/>
</dbReference>
<dbReference type="InterPro" id="IPR020084">
    <property type="entry name" value="NUDIX_hydrolase_CS"/>
</dbReference>
<dbReference type="AlphaFoldDB" id="A0A9X3L9Z1"/>
<feature type="domain" description="Nudix hydrolase" evidence="3">
    <location>
        <begin position="28"/>
        <end position="157"/>
    </location>
</feature>
<dbReference type="PANTHER" id="PTHR10885:SF0">
    <property type="entry name" value="ISOPENTENYL-DIPHOSPHATE DELTA-ISOMERASE"/>
    <property type="match status" value="1"/>
</dbReference>
<proteinExistence type="predicted"/>
<organism evidence="4 5">
    <name type="scientific">Psychrobacillus psychrodurans</name>
    <dbReference type="NCBI Taxonomy" id="126157"/>
    <lineage>
        <taxon>Bacteria</taxon>
        <taxon>Bacillati</taxon>
        <taxon>Bacillota</taxon>
        <taxon>Bacilli</taxon>
        <taxon>Bacillales</taxon>
        <taxon>Bacillaceae</taxon>
        <taxon>Psychrobacillus</taxon>
    </lineage>
</organism>
<dbReference type="Gene3D" id="3.40.630.30">
    <property type="match status" value="1"/>
</dbReference>
<evidence type="ECO:0000259" key="2">
    <source>
        <dbReference type="PROSITE" id="PS51186"/>
    </source>
</evidence>
<dbReference type="InterPro" id="IPR000182">
    <property type="entry name" value="GNAT_dom"/>
</dbReference>
<dbReference type="CDD" id="cd04301">
    <property type="entry name" value="NAT_SF"/>
    <property type="match status" value="1"/>
</dbReference>
<dbReference type="PROSITE" id="PS00893">
    <property type="entry name" value="NUDIX_BOX"/>
    <property type="match status" value="1"/>
</dbReference>
<dbReference type="SUPFAM" id="SSF55811">
    <property type="entry name" value="Nudix"/>
    <property type="match status" value="1"/>
</dbReference>
<dbReference type="Gene3D" id="3.90.79.10">
    <property type="entry name" value="Nucleoside Triphosphate Pyrophosphohydrolase"/>
    <property type="match status" value="1"/>
</dbReference>
<protein>
    <submittedName>
        <fullName evidence="4">Bifunctional NUDIX hydrolase family protein/GNAT family N-acetyltransferase</fullName>
    </submittedName>
</protein>
<name>A0A9X3L9Z1_9BACI</name>
<dbReference type="SUPFAM" id="SSF55729">
    <property type="entry name" value="Acyl-CoA N-acyltransferases (Nat)"/>
    <property type="match status" value="1"/>
</dbReference>
<evidence type="ECO:0000313" key="4">
    <source>
        <dbReference type="EMBL" id="MCZ8534101.1"/>
    </source>
</evidence>
<keyword evidence="5" id="KW-1185">Reference proteome</keyword>
<dbReference type="PANTHER" id="PTHR10885">
    <property type="entry name" value="ISOPENTENYL-DIPHOSPHATE DELTA-ISOMERASE"/>
    <property type="match status" value="1"/>
</dbReference>
<accession>A0A9X3L9Z1</accession>
<feature type="domain" description="N-acetyltransferase" evidence="2">
    <location>
        <begin position="166"/>
        <end position="318"/>
    </location>
</feature>
<comment type="caution">
    <text evidence="4">The sequence shown here is derived from an EMBL/GenBank/DDBJ whole genome shotgun (WGS) entry which is preliminary data.</text>
</comment>
<sequence>MEQWDIVNGFREKVGKTWIRGDEMSEGDFHQVVHIWIMNKNGQFLIQQRQPWKIGWPNMWDCSAAGSVLMGETSEMGAIRETKEELGIELQMEHAEVIFTVKFSRGFDDHWLVKQDIDVEKLNLQYEEVADAKWATVDEILELVERGDFIPYHILKPLFEISRSSISLRKANLSDAAELFAMQKKVFQPVYEKYQDHDTSPVFQSFERFIERLKTGDYYKIFEDDLLVGSVHVYPKSPGIMRLHMINILQQFQGKGIAQEVMNRLESIYPEAENWELDTIKQEQRNCYLYEKIGYFQTGDEWKVNEKMTLVHYKKSIGFNHLKPIST</sequence>
<evidence type="ECO:0000313" key="5">
    <source>
        <dbReference type="Proteomes" id="UP001152172"/>
    </source>
</evidence>
<dbReference type="InterPro" id="IPR015797">
    <property type="entry name" value="NUDIX_hydrolase-like_dom_sf"/>
</dbReference>
<keyword evidence="1 4" id="KW-0378">Hydrolase</keyword>
<dbReference type="InterPro" id="IPR000086">
    <property type="entry name" value="NUDIX_hydrolase_dom"/>
</dbReference>
<reference evidence="4" key="1">
    <citation type="submission" date="2022-05" db="EMBL/GenBank/DDBJ databases">
        <authorList>
            <person name="Colautti A."/>
            <person name="Iacumin L."/>
        </authorList>
    </citation>
    <scope>NUCLEOTIDE SEQUENCE</scope>
    <source>
        <strain evidence="4">DSM 30747</strain>
    </source>
</reference>
<dbReference type="PROSITE" id="PS51186">
    <property type="entry name" value="GNAT"/>
    <property type="match status" value="1"/>
</dbReference>
<dbReference type="EMBL" id="JAMKBI010000008">
    <property type="protein sequence ID" value="MCZ8534101.1"/>
    <property type="molecule type" value="Genomic_DNA"/>
</dbReference>
<dbReference type="Proteomes" id="UP001152172">
    <property type="component" value="Unassembled WGS sequence"/>
</dbReference>
<dbReference type="GO" id="GO:0016787">
    <property type="term" value="F:hydrolase activity"/>
    <property type="evidence" value="ECO:0007669"/>
    <property type="project" value="UniProtKB-KW"/>
</dbReference>
<dbReference type="GO" id="GO:0016747">
    <property type="term" value="F:acyltransferase activity, transferring groups other than amino-acyl groups"/>
    <property type="evidence" value="ECO:0007669"/>
    <property type="project" value="InterPro"/>
</dbReference>
<dbReference type="InterPro" id="IPR016181">
    <property type="entry name" value="Acyl_CoA_acyltransferase"/>
</dbReference>
<evidence type="ECO:0000256" key="1">
    <source>
        <dbReference type="ARBA" id="ARBA00022801"/>
    </source>
</evidence>
<dbReference type="CDD" id="cd04693">
    <property type="entry name" value="NUDIX_Hydrolase"/>
    <property type="match status" value="1"/>
</dbReference>
<dbReference type="Pfam" id="PF13673">
    <property type="entry name" value="Acetyltransf_10"/>
    <property type="match status" value="1"/>
</dbReference>
<evidence type="ECO:0000259" key="3">
    <source>
        <dbReference type="PROSITE" id="PS51462"/>
    </source>
</evidence>
<dbReference type="Pfam" id="PF00293">
    <property type="entry name" value="NUDIX"/>
    <property type="match status" value="1"/>
</dbReference>
<gene>
    <name evidence="4" type="ORF">M9R61_12335</name>
</gene>
<dbReference type="RefSeq" id="WP_269922334.1">
    <property type="nucleotide sequence ID" value="NZ_JAMKBI010000008.1"/>
</dbReference>